<evidence type="ECO:0000256" key="10">
    <source>
        <dbReference type="ARBA" id="ARBA00022884"/>
    </source>
</evidence>
<dbReference type="Gene3D" id="3.90.1640.10">
    <property type="entry name" value="inorganic pyrophosphatase (n-terminal core)"/>
    <property type="match status" value="1"/>
</dbReference>
<dbReference type="InterPro" id="IPR038763">
    <property type="entry name" value="DHH_sf"/>
</dbReference>
<evidence type="ECO:0000256" key="4">
    <source>
        <dbReference type="ARBA" id="ARBA00022679"/>
    </source>
</evidence>
<dbReference type="SUPFAM" id="SSF64182">
    <property type="entry name" value="DHH phosphoesterases"/>
    <property type="match status" value="1"/>
</dbReference>
<dbReference type="SMART" id="SM00116">
    <property type="entry name" value="CBS"/>
    <property type="match status" value="2"/>
</dbReference>
<evidence type="ECO:0000313" key="14">
    <source>
        <dbReference type="EMBL" id="BCG47397.1"/>
    </source>
</evidence>
<dbReference type="EMBL" id="AP023213">
    <property type="protein sequence ID" value="BCG47397.1"/>
    <property type="molecule type" value="Genomic_DNA"/>
</dbReference>
<evidence type="ECO:0000256" key="6">
    <source>
        <dbReference type="ARBA" id="ARBA00022695"/>
    </source>
</evidence>
<name>A0A6S6LZ72_9BACT</name>
<comment type="cofactor">
    <cofactor evidence="1">
        <name>Mg(2+)</name>
        <dbReference type="ChEBI" id="CHEBI:18420"/>
    </cofactor>
</comment>
<dbReference type="NCBIfam" id="NF041569">
    <property type="entry name" value="A-tRNAntase"/>
    <property type="match status" value="1"/>
</dbReference>
<dbReference type="GO" id="GO:0000166">
    <property type="term" value="F:nucleotide binding"/>
    <property type="evidence" value="ECO:0007669"/>
    <property type="project" value="UniProtKB-KW"/>
</dbReference>
<keyword evidence="8" id="KW-0547">Nucleotide-binding</keyword>
<dbReference type="GO" id="GO:0016779">
    <property type="term" value="F:nucleotidyltransferase activity"/>
    <property type="evidence" value="ECO:0007669"/>
    <property type="project" value="UniProtKB-KW"/>
</dbReference>
<dbReference type="SUPFAM" id="SSF81891">
    <property type="entry name" value="Poly A polymerase C-terminal region-like"/>
    <property type="match status" value="1"/>
</dbReference>
<evidence type="ECO:0000256" key="9">
    <source>
        <dbReference type="ARBA" id="ARBA00022842"/>
    </source>
</evidence>
<dbReference type="Gene3D" id="3.10.310.30">
    <property type="match status" value="1"/>
</dbReference>
<evidence type="ECO:0000256" key="12">
    <source>
        <dbReference type="RuleBase" id="RU003953"/>
    </source>
</evidence>
<keyword evidence="9" id="KW-0460">Magnesium</keyword>
<dbReference type="GO" id="GO:0046872">
    <property type="term" value="F:metal ion binding"/>
    <property type="evidence" value="ECO:0007669"/>
    <property type="project" value="UniProtKB-KW"/>
</dbReference>
<dbReference type="SUPFAM" id="SSF81301">
    <property type="entry name" value="Nucleotidyltransferase"/>
    <property type="match status" value="1"/>
</dbReference>
<protein>
    <submittedName>
        <fullName evidence="14">tRNA nucleotidyltransferase, A-adding</fullName>
    </submittedName>
</protein>
<keyword evidence="3" id="KW-0820">tRNA-binding</keyword>
<dbReference type="PANTHER" id="PTHR47788:SF1">
    <property type="entry name" value="A-ADDING TRNA NUCLEOTIDYLTRANSFERASE"/>
    <property type="match status" value="1"/>
</dbReference>
<keyword evidence="4 12" id="KW-0808">Transferase</keyword>
<dbReference type="SUPFAM" id="SSF54631">
    <property type="entry name" value="CBS-domain pair"/>
    <property type="match status" value="1"/>
</dbReference>
<sequence>MDVITTHLNADFDCIGSMVAAKKLYPEALLVFSGAQEKGVRDFFQKGHPQDLEFARIKEIDFSAITRLIVVDCQHSSRIGKFGDLAKSGAVELHIYDHHPTSSGDLDPTGGVIRPCGSTTTILAGMLIERGIQITPFEATVMMLGIHEDTGNLTFPSSTAEDYTVAAWLLERGAYLNEVADSIGRELTVEQVSLLNDLLVSLKTTTLKGVDVSIAHASVDRYIGDIATLAHMIRDMENLQALFLVVGMEDRVFVIARSRVPEVRVGEILQELGGGGHATAASATVRGLTLIQVLEQLDAVLKRRVDPRRVTRDIMSSPVKTISPDCSIEEAQERLVRYNVSAMPVVSGDGVVGIISRKTVEKALYHNLNQVPVSDYMHSEFHVATPETPITEIQSYMVGGDARLVPVISGQGLVGVITRTDLLRYSLGGEALYDLSRDALQVKSREVEALMNKHLPKRTTAILHDLGRTGDQLDLTVYAVGGFVRDLLLDIQNMDIDVTVDGDGILFAETFAAQFGCRVKSHQKFGTAVIVFPDGFKIDVASTRLEYYVSPGALPTVERSSLKMDLYRRDFTVNTLAIALNGESFGRLIDYFGAYRDLQSRVIRVLHNLSFVEDPTRVFRAIRFEQRLNFKIAKHTEDLIKNAVKMEFLEKLGGRRLLSELVQILREKEPLKGIGRMASLGLLRFIHPSIELTPAMQGALDETRYVVSWFDLLYLERPYERWSVYFLTLCEGLSEEQFLGTCTRLAVAEHYKERLVEMRKEGERLIAALERKVAGSEKVENSEIYFTLRGLPVEVLLYHMAKSRSAEVKRCISLYFTKLDGMHPQIRGEDLKELGVAPGPLYRELLDLVLSARLNGKAASREDEIRLVREVLGGV</sequence>
<keyword evidence="10 12" id="KW-0694">RNA-binding</keyword>
<dbReference type="InterPro" id="IPR001667">
    <property type="entry name" value="DDH_dom"/>
</dbReference>
<dbReference type="RefSeq" id="WP_185242312.1">
    <property type="nucleotide sequence ID" value="NZ_AP023213.1"/>
</dbReference>
<dbReference type="InterPro" id="IPR003156">
    <property type="entry name" value="DHHA1_dom"/>
</dbReference>
<dbReference type="InterPro" id="IPR053794">
    <property type="entry name" value="A-adding_TNT"/>
</dbReference>
<dbReference type="AlphaFoldDB" id="A0A6S6LZ72"/>
<dbReference type="InterPro" id="IPR046342">
    <property type="entry name" value="CBS_dom_sf"/>
</dbReference>
<keyword evidence="11" id="KW-0129">CBS domain</keyword>
<evidence type="ECO:0000256" key="3">
    <source>
        <dbReference type="ARBA" id="ARBA00022555"/>
    </source>
</evidence>
<evidence type="ECO:0000256" key="7">
    <source>
        <dbReference type="ARBA" id="ARBA00022723"/>
    </source>
</evidence>
<dbReference type="KEGG" id="gbn:GEOBRER4_21470"/>
<dbReference type="InterPro" id="IPR043519">
    <property type="entry name" value="NT_sf"/>
</dbReference>
<organism evidence="14 15">
    <name type="scientific">Citrifermentans bremense</name>
    <dbReference type="NCBI Taxonomy" id="60035"/>
    <lineage>
        <taxon>Bacteria</taxon>
        <taxon>Pseudomonadati</taxon>
        <taxon>Thermodesulfobacteriota</taxon>
        <taxon>Desulfuromonadia</taxon>
        <taxon>Geobacterales</taxon>
        <taxon>Geobacteraceae</taxon>
        <taxon>Citrifermentans</taxon>
    </lineage>
</organism>
<dbReference type="PROSITE" id="PS51371">
    <property type="entry name" value="CBS"/>
    <property type="match status" value="2"/>
</dbReference>
<evidence type="ECO:0000256" key="2">
    <source>
        <dbReference type="ARBA" id="ARBA00007265"/>
    </source>
</evidence>
<dbReference type="Pfam" id="PF12627">
    <property type="entry name" value="PolyA_pol_RNAbd"/>
    <property type="match status" value="1"/>
</dbReference>
<evidence type="ECO:0000256" key="8">
    <source>
        <dbReference type="ARBA" id="ARBA00022741"/>
    </source>
</evidence>
<keyword evidence="7" id="KW-0479">Metal-binding</keyword>
<evidence type="ECO:0000313" key="15">
    <source>
        <dbReference type="Proteomes" id="UP000515472"/>
    </source>
</evidence>
<feature type="domain" description="CBS" evidence="13">
    <location>
        <begin position="377"/>
        <end position="432"/>
    </location>
</feature>
<dbReference type="Gene3D" id="1.10.3090.10">
    <property type="entry name" value="cca-adding enzyme, domain 2"/>
    <property type="match status" value="1"/>
</dbReference>
<dbReference type="Gene3D" id="3.30.460.10">
    <property type="entry name" value="Beta Polymerase, domain 2"/>
    <property type="match status" value="1"/>
</dbReference>
<proteinExistence type="inferred from homology"/>
<dbReference type="GO" id="GO:0008033">
    <property type="term" value="P:tRNA processing"/>
    <property type="evidence" value="ECO:0007669"/>
    <property type="project" value="UniProtKB-KW"/>
</dbReference>
<dbReference type="InterPro" id="IPR032828">
    <property type="entry name" value="PolyA_RNA-bd"/>
</dbReference>
<accession>A0A6S6LZ72</accession>
<comment type="similarity">
    <text evidence="2 12">Belongs to the tRNA nucleotidyltransferase/poly(A) polymerase family.</text>
</comment>
<dbReference type="GO" id="GO:0000049">
    <property type="term" value="F:tRNA binding"/>
    <property type="evidence" value="ECO:0007669"/>
    <property type="project" value="UniProtKB-KW"/>
</dbReference>
<dbReference type="Gene3D" id="3.10.580.10">
    <property type="entry name" value="CBS-domain"/>
    <property type="match status" value="1"/>
</dbReference>
<dbReference type="InterPro" id="IPR000644">
    <property type="entry name" value="CBS_dom"/>
</dbReference>
<dbReference type="Proteomes" id="UP000515472">
    <property type="component" value="Chromosome"/>
</dbReference>
<gene>
    <name evidence="14" type="ORF">GEOBRER4_n2229</name>
</gene>
<keyword evidence="5" id="KW-0819">tRNA processing</keyword>
<dbReference type="InterPro" id="IPR052390">
    <property type="entry name" value="tRNA_nt/polyA_polymerase"/>
</dbReference>
<keyword evidence="15" id="KW-1185">Reference proteome</keyword>
<dbReference type="Pfam" id="PF01368">
    <property type="entry name" value="DHH"/>
    <property type="match status" value="1"/>
</dbReference>
<keyword evidence="6" id="KW-0548">Nucleotidyltransferase</keyword>
<feature type="domain" description="CBS" evidence="13">
    <location>
        <begin position="315"/>
        <end position="371"/>
    </location>
</feature>
<dbReference type="PANTHER" id="PTHR47788">
    <property type="entry name" value="POLYA POLYMERASE"/>
    <property type="match status" value="1"/>
</dbReference>
<dbReference type="CDD" id="cd05398">
    <property type="entry name" value="NT_ClassII-CCAase"/>
    <property type="match status" value="1"/>
</dbReference>
<dbReference type="Pfam" id="PF02272">
    <property type="entry name" value="DHHA1"/>
    <property type="match status" value="1"/>
</dbReference>
<evidence type="ECO:0000256" key="5">
    <source>
        <dbReference type="ARBA" id="ARBA00022694"/>
    </source>
</evidence>
<dbReference type="Pfam" id="PF00571">
    <property type="entry name" value="CBS"/>
    <property type="match status" value="2"/>
</dbReference>
<evidence type="ECO:0000256" key="11">
    <source>
        <dbReference type="PROSITE-ProRule" id="PRU00703"/>
    </source>
</evidence>
<reference evidence="14 15" key="1">
    <citation type="submission" date="2020-06" db="EMBL/GenBank/DDBJ databases">
        <title>Interaction of electrochemicaly active bacteria, Geobacter bremensis R4 on different carbon anode.</title>
        <authorList>
            <person name="Meng L."/>
            <person name="Yoshida N."/>
        </authorList>
    </citation>
    <scope>NUCLEOTIDE SEQUENCE [LARGE SCALE GENOMIC DNA]</scope>
    <source>
        <strain evidence="14 15">R4</strain>
    </source>
</reference>
<evidence type="ECO:0000259" key="13">
    <source>
        <dbReference type="PROSITE" id="PS51371"/>
    </source>
</evidence>
<evidence type="ECO:0000256" key="1">
    <source>
        <dbReference type="ARBA" id="ARBA00001946"/>
    </source>
</evidence>
<dbReference type="InterPro" id="IPR002646">
    <property type="entry name" value="PolA_pol_head_dom"/>
</dbReference>
<dbReference type="Pfam" id="PF01743">
    <property type="entry name" value="PolyA_pol"/>
    <property type="match status" value="1"/>
</dbReference>